<protein>
    <submittedName>
        <fullName evidence="1">Uncharacterized protein</fullName>
    </submittedName>
</protein>
<dbReference type="AlphaFoldDB" id="A0A0A9Q5Q5"/>
<proteinExistence type="predicted"/>
<reference evidence="1" key="1">
    <citation type="submission" date="2014-09" db="EMBL/GenBank/DDBJ databases">
        <authorList>
            <person name="Magalhaes I.L.F."/>
            <person name="Oliveira U."/>
            <person name="Santos F.R."/>
            <person name="Vidigal T.H.D.A."/>
            <person name="Brescovit A.D."/>
            <person name="Santos A.J."/>
        </authorList>
    </citation>
    <scope>NUCLEOTIDE SEQUENCE</scope>
    <source>
        <tissue evidence="1">Shoot tissue taken approximately 20 cm above the soil surface</tissue>
    </source>
</reference>
<accession>A0A0A9Q5Q5</accession>
<sequence length="36" mass="4169">MVVAPNNPNSRQPNCVMRKLHSAVQTHFRRPRVKQA</sequence>
<reference evidence="1" key="2">
    <citation type="journal article" date="2015" name="Data Brief">
        <title>Shoot transcriptome of the giant reed, Arundo donax.</title>
        <authorList>
            <person name="Barrero R.A."/>
            <person name="Guerrero F.D."/>
            <person name="Moolhuijzen P."/>
            <person name="Goolsby J.A."/>
            <person name="Tidwell J."/>
            <person name="Bellgard S.E."/>
            <person name="Bellgard M.I."/>
        </authorList>
    </citation>
    <scope>NUCLEOTIDE SEQUENCE</scope>
    <source>
        <tissue evidence="1">Shoot tissue taken approximately 20 cm above the soil surface</tissue>
    </source>
</reference>
<evidence type="ECO:0000313" key="1">
    <source>
        <dbReference type="EMBL" id="JAD61869.1"/>
    </source>
</evidence>
<organism evidence="1">
    <name type="scientific">Arundo donax</name>
    <name type="common">Giant reed</name>
    <name type="synonym">Donax arundinaceus</name>
    <dbReference type="NCBI Taxonomy" id="35708"/>
    <lineage>
        <taxon>Eukaryota</taxon>
        <taxon>Viridiplantae</taxon>
        <taxon>Streptophyta</taxon>
        <taxon>Embryophyta</taxon>
        <taxon>Tracheophyta</taxon>
        <taxon>Spermatophyta</taxon>
        <taxon>Magnoliopsida</taxon>
        <taxon>Liliopsida</taxon>
        <taxon>Poales</taxon>
        <taxon>Poaceae</taxon>
        <taxon>PACMAD clade</taxon>
        <taxon>Arundinoideae</taxon>
        <taxon>Arundineae</taxon>
        <taxon>Arundo</taxon>
    </lineage>
</organism>
<dbReference type="EMBL" id="GBRH01236026">
    <property type="protein sequence ID" value="JAD61869.1"/>
    <property type="molecule type" value="Transcribed_RNA"/>
</dbReference>
<name>A0A0A9Q5Q5_ARUDO</name>